<evidence type="ECO:0000259" key="8">
    <source>
        <dbReference type="PROSITE" id="PS51085"/>
    </source>
</evidence>
<evidence type="ECO:0000313" key="10">
    <source>
        <dbReference type="EMBL" id="NYD34093.1"/>
    </source>
</evidence>
<keyword evidence="6" id="KW-0408">Iron</keyword>
<comment type="cofactor">
    <cofactor evidence="1">
        <name>FAD</name>
        <dbReference type="ChEBI" id="CHEBI:57692"/>
    </cofactor>
</comment>
<keyword evidence="11" id="KW-1185">Reference proteome</keyword>
<evidence type="ECO:0000313" key="11">
    <source>
        <dbReference type="Proteomes" id="UP000535890"/>
    </source>
</evidence>
<dbReference type="PROSITE" id="PS51085">
    <property type="entry name" value="2FE2S_FER_2"/>
    <property type="match status" value="1"/>
</dbReference>
<keyword evidence="2" id="KW-0285">Flavoprotein</keyword>
<dbReference type="PROSITE" id="PS51384">
    <property type="entry name" value="FAD_FR"/>
    <property type="match status" value="1"/>
</dbReference>
<organism evidence="10 11">
    <name type="scientific">Actinomycetospora corticicola</name>
    <dbReference type="NCBI Taxonomy" id="663602"/>
    <lineage>
        <taxon>Bacteria</taxon>
        <taxon>Bacillati</taxon>
        <taxon>Actinomycetota</taxon>
        <taxon>Actinomycetes</taxon>
        <taxon>Pseudonocardiales</taxon>
        <taxon>Pseudonocardiaceae</taxon>
        <taxon>Actinomycetospora</taxon>
    </lineage>
</organism>
<dbReference type="InterPro" id="IPR039261">
    <property type="entry name" value="FNR_nucleotide-bd"/>
</dbReference>
<sequence length="330" mass="35049">MTASTAVTGPGSAADGTAGLDLLVERRELVADDVVALTLTRPGGAALPAWTPGAHVELHLDGFVRPYSLCGDPHDDHRWRIAVLRVPAGRGGSARVHDTLHPGATIRVLGPRNRFALLSAPSYRFVAGGIGITPLLPMIAEAETRGADWHLTYGGRSTSTMAFADRLRAEHPDRVELWPEDTCGLLDLRRAVGELEPDGLVYCCGPAPLLAAITAHTADRPPGVLHLERFTPVEDAAGDERREGFEIELAASGRRLVVPPGRTVLETLEDAGVDMLSSCRAGTCGTCETGVLAGEVDHRDALLSAEERSAHDTMFVCVSRAASARLVLDL</sequence>
<dbReference type="PRINTS" id="PR00409">
    <property type="entry name" value="PHDIOXRDTASE"/>
</dbReference>
<dbReference type="InterPro" id="IPR006058">
    <property type="entry name" value="2Fe2S_fd_BS"/>
</dbReference>
<dbReference type="PROSITE" id="PS00197">
    <property type="entry name" value="2FE2S_FER_1"/>
    <property type="match status" value="1"/>
</dbReference>
<reference evidence="10 11" key="1">
    <citation type="submission" date="2020-07" db="EMBL/GenBank/DDBJ databases">
        <title>Sequencing the genomes of 1000 actinobacteria strains.</title>
        <authorList>
            <person name="Klenk H.-P."/>
        </authorList>
    </citation>
    <scope>NUCLEOTIDE SEQUENCE [LARGE SCALE GENOMIC DNA]</scope>
    <source>
        <strain evidence="10 11">DSM 45772</strain>
    </source>
</reference>
<protein>
    <submittedName>
        <fullName evidence="10">Ferredoxin-NADP reductase</fullName>
    </submittedName>
</protein>
<dbReference type="GO" id="GO:0046872">
    <property type="term" value="F:metal ion binding"/>
    <property type="evidence" value="ECO:0007669"/>
    <property type="project" value="UniProtKB-KW"/>
</dbReference>
<dbReference type="InterPro" id="IPR012675">
    <property type="entry name" value="Beta-grasp_dom_sf"/>
</dbReference>
<gene>
    <name evidence="10" type="ORF">BJ983_000195</name>
</gene>
<dbReference type="Gene3D" id="2.40.30.10">
    <property type="entry name" value="Translation factors"/>
    <property type="match status" value="1"/>
</dbReference>
<dbReference type="Gene3D" id="3.40.50.80">
    <property type="entry name" value="Nucleotide-binding domain of ferredoxin-NADP reductase (FNR) module"/>
    <property type="match status" value="1"/>
</dbReference>
<comment type="caution">
    <text evidence="10">The sequence shown here is derived from an EMBL/GenBank/DDBJ whole genome shotgun (WGS) entry which is preliminary data.</text>
</comment>
<dbReference type="SUPFAM" id="SSF52343">
    <property type="entry name" value="Ferredoxin reductase-like, C-terminal NADP-linked domain"/>
    <property type="match status" value="1"/>
</dbReference>
<keyword evidence="4" id="KW-0479">Metal-binding</keyword>
<dbReference type="InterPro" id="IPR036010">
    <property type="entry name" value="2Fe-2S_ferredoxin-like_sf"/>
</dbReference>
<dbReference type="EMBL" id="JACCBN010000001">
    <property type="protein sequence ID" value="NYD34093.1"/>
    <property type="molecule type" value="Genomic_DNA"/>
</dbReference>
<dbReference type="InterPro" id="IPR017938">
    <property type="entry name" value="Riboflavin_synthase-like_b-brl"/>
</dbReference>
<dbReference type="AlphaFoldDB" id="A0A7Y9DRB5"/>
<feature type="domain" description="2Fe-2S ferredoxin-type" evidence="8">
    <location>
        <begin position="245"/>
        <end position="330"/>
    </location>
</feature>
<dbReference type="GO" id="GO:0016491">
    <property type="term" value="F:oxidoreductase activity"/>
    <property type="evidence" value="ECO:0007669"/>
    <property type="project" value="UniProtKB-KW"/>
</dbReference>
<feature type="domain" description="FAD-binding FR-type" evidence="9">
    <location>
        <begin position="17"/>
        <end position="118"/>
    </location>
</feature>
<evidence type="ECO:0000256" key="7">
    <source>
        <dbReference type="ARBA" id="ARBA00023014"/>
    </source>
</evidence>
<evidence type="ECO:0000256" key="2">
    <source>
        <dbReference type="ARBA" id="ARBA00022630"/>
    </source>
</evidence>
<name>A0A7Y9DRB5_9PSEU</name>
<accession>A0A7Y9DRB5</accession>
<dbReference type="CDD" id="cd06185">
    <property type="entry name" value="PDR_like"/>
    <property type="match status" value="1"/>
</dbReference>
<dbReference type="InterPro" id="IPR050415">
    <property type="entry name" value="MRET"/>
</dbReference>
<dbReference type="InterPro" id="IPR017927">
    <property type="entry name" value="FAD-bd_FR_type"/>
</dbReference>
<dbReference type="Pfam" id="PF00111">
    <property type="entry name" value="Fer2"/>
    <property type="match status" value="1"/>
</dbReference>
<keyword evidence="5" id="KW-0560">Oxidoreductase</keyword>
<keyword evidence="7" id="KW-0411">Iron-sulfur</keyword>
<proteinExistence type="predicted"/>
<dbReference type="SUPFAM" id="SSF54292">
    <property type="entry name" value="2Fe-2S ferredoxin-like"/>
    <property type="match status" value="1"/>
</dbReference>
<dbReference type="SUPFAM" id="SSF63380">
    <property type="entry name" value="Riboflavin synthase domain-like"/>
    <property type="match status" value="1"/>
</dbReference>
<dbReference type="PANTHER" id="PTHR47354:SF1">
    <property type="entry name" value="CARNITINE MONOOXYGENASE REDUCTASE SUBUNIT"/>
    <property type="match status" value="1"/>
</dbReference>
<dbReference type="InterPro" id="IPR001041">
    <property type="entry name" value="2Fe-2S_ferredoxin-type"/>
</dbReference>
<dbReference type="CDD" id="cd00207">
    <property type="entry name" value="fer2"/>
    <property type="match status" value="1"/>
</dbReference>
<evidence type="ECO:0000256" key="4">
    <source>
        <dbReference type="ARBA" id="ARBA00022723"/>
    </source>
</evidence>
<dbReference type="RefSeq" id="WP_179792085.1">
    <property type="nucleotide sequence ID" value="NZ_BAABHP010000012.1"/>
</dbReference>
<evidence type="ECO:0000259" key="9">
    <source>
        <dbReference type="PROSITE" id="PS51384"/>
    </source>
</evidence>
<evidence type="ECO:0000256" key="5">
    <source>
        <dbReference type="ARBA" id="ARBA00023002"/>
    </source>
</evidence>
<evidence type="ECO:0000256" key="1">
    <source>
        <dbReference type="ARBA" id="ARBA00001974"/>
    </source>
</evidence>
<dbReference type="Gene3D" id="3.10.20.30">
    <property type="match status" value="1"/>
</dbReference>
<evidence type="ECO:0000256" key="6">
    <source>
        <dbReference type="ARBA" id="ARBA00023004"/>
    </source>
</evidence>
<dbReference type="Proteomes" id="UP000535890">
    <property type="component" value="Unassembled WGS sequence"/>
</dbReference>
<dbReference type="PANTHER" id="PTHR47354">
    <property type="entry name" value="NADH OXIDOREDUCTASE HCR"/>
    <property type="match status" value="1"/>
</dbReference>
<evidence type="ECO:0000256" key="3">
    <source>
        <dbReference type="ARBA" id="ARBA00022714"/>
    </source>
</evidence>
<dbReference type="GO" id="GO:0051537">
    <property type="term" value="F:2 iron, 2 sulfur cluster binding"/>
    <property type="evidence" value="ECO:0007669"/>
    <property type="project" value="UniProtKB-KW"/>
</dbReference>
<keyword evidence="3" id="KW-0001">2Fe-2S</keyword>